<evidence type="ECO:0000313" key="4">
    <source>
        <dbReference type="Proteomes" id="UP001596171"/>
    </source>
</evidence>
<dbReference type="InterPro" id="IPR003709">
    <property type="entry name" value="VanY-like_core_dom"/>
</dbReference>
<gene>
    <name evidence="3" type="ORF">ACFP1L_08060</name>
</gene>
<dbReference type="PANTHER" id="PTHR34385:SF1">
    <property type="entry name" value="PEPTIDOGLYCAN L-ALANYL-D-GLUTAMATE ENDOPEPTIDASE CWLK"/>
    <property type="match status" value="1"/>
</dbReference>
<accession>A0ABW1SJQ4</accession>
<keyword evidence="3" id="KW-0645">Protease</keyword>
<evidence type="ECO:0000259" key="2">
    <source>
        <dbReference type="Pfam" id="PF02557"/>
    </source>
</evidence>
<dbReference type="GO" id="GO:0004180">
    <property type="term" value="F:carboxypeptidase activity"/>
    <property type="evidence" value="ECO:0007669"/>
    <property type="project" value="UniProtKB-KW"/>
</dbReference>
<dbReference type="EMBL" id="JBHSSE010000017">
    <property type="protein sequence ID" value="MFC6201825.1"/>
    <property type="molecule type" value="Genomic_DNA"/>
</dbReference>
<dbReference type="PROSITE" id="PS51257">
    <property type="entry name" value="PROKAR_LIPOPROTEIN"/>
    <property type="match status" value="1"/>
</dbReference>
<dbReference type="Pfam" id="PF02557">
    <property type="entry name" value="VanY"/>
    <property type="match status" value="1"/>
</dbReference>
<dbReference type="Gene3D" id="3.30.1380.10">
    <property type="match status" value="1"/>
</dbReference>
<dbReference type="InterPro" id="IPR052179">
    <property type="entry name" value="DD-CPase-like"/>
</dbReference>
<feature type="chain" id="PRO_5045103255" evidence="1">
    <location>
        <begin position="25"/>
        <end position="255"/>
    </location>
</feature>
<dbReference type="RefSeq" id="WP_223877493.1">
    <property type="nucleotide sequence ID" value="NZ_BJDI01000016.1"/>
</dbReference>
<sequence length="255" mass="28041">MKKTMITGLALIALTGLLGGCATGTNTKKAATASSTKTVKTQTKRQKLISELPKGVKSTDTALLVVNKWHKYNELRFSKSTINGIPVRSSIVKPLTAFLDGAKAAGYPATLVSGYRSVEYQKTVWDQSIQSYENQGKTAKQALKLTQEFVAVPRGSEHQTGLAADVMNTKWFNANGSQLLSKSDQAAGQKWLIKHAPDYGFVLRFTKTGEKSTGIEYESWHFRYVGQKSAAFMTKHNLTLEQYVSLLKAREKAAK</sequence>
<keyword evidence="3" id="KW-0378">Hydrolase</keyword>
<name>A0ABW1SJQ4_9LACO</name>
<protein>
    <submittedName>
        <fullName evidence="3">D-alanyl-D-alanine carboxypeptidase family protein</fullName>
    </submittedName>
</protein>
<comment type="caution">
    <text evidence="3">The sequence shown here is derived from an EMBL/GenBank/DDBJ whole genome shotgun (WGS) entry which is preliminary data.</text>
</comment>
<evidence type="ECO:0000313" key="3">
    <source>
        <dbReference type="EMBL" id="MFC6201825.1"/>
    </source>
</evidence>
<keyword evidence="1" id="KW-0732">Signal</keyword>
<proteinExistence type="predicted"/>
<reference evidence="4" key="1">
    <citation type="journal article" date="2019" name="Int. J. Syst. Evol. Microbiol.">
        <title>The Global Catalogue of Microorganisms (GCM) 10K type strain sequencing project: providing services to taxonomists for standard genome sequencing and annotation.</title>
        <authorList>
            <consortium name="The Broad Institute Genomics Platform"/>
            <consortium name="The Broad Institute Genome Sequencing Center for Infectious Disease"/>
            <person name="Wu L."/>
            <person name="Ma J."/>
        </authorList>
    </citation>
    <scope>NUCLEOTIDE SEQUENCE [LARGE SCALE GENOMIC DNA]</scope>
    <source>
        <strain evidence="4">CCM 8930</strain>
    </source>
</reference>
<evidence type="ECO:0000256" key="1">
    <source>
        <dbReference type="SAM" id="SignalP"/>
    </source>
</evidence>
<dbReference type="CDD" id="cd14852">
    <property type="entry name" value="LD-carboxypeptidase"/>
    <property type="match status" value="1"/>
</dbReference>
<feature type="signal peptide" evidence="1">
    <location>
        <begin position="1"/>
        <end position="24"/>
    </location>
</feature>
<dbReference type="PANTHER" id="PTHR34385">
    <property type="entry name" value="D-ALANYL-D-ALANINE CARBOXYPEPTIDASE"/>
    <property type="match status" value="1"/>
</dbReference>
<dbReference type="InterPro" id="IPR058193">
    <property type="entry name" value="VanY/YodJ_core_dom"/>
</dbReference>
<feature type="domain" description="D-alanyl-D-alanine carboxypeptidase-like core" evidence="2">
    <location>
        <begin position="87"/>
        <end position="226"/>
    </location>
</feature>
<dbReference type="InterPro" id="IPR009045">
    <property type="entry name" value="Zn_M74/Hedgehog-like"/>
</dbReference>
<dbReference type="SUPFAM" id="SSF55166">
    <property type="entry name" value="Hedgehog/DD-peptidase"/>
    <property type="match status" value="1"/>
</dbReference>
<keyword evidence="4" id="KW-1185">Reference proteome</keyword>
<dbReference type="Proteomes" id="UP001596171">
    <property type="component" value="Unassembled WGS sequence"/>
</dbReference>
<keyword evidence="3" id="KW-0121">Carboxypeptidase</keyword>
<organism evidence="3 4">
    <name type="scientific">Lactiplantibacillus nangangensis</name>
    <dbReference type="NCBI Taxonomy" id="2559917"/>
    <lineage>
        <taxon>Bacteria</taxon>
        <taxon>Bacillati</taxon>
        <taxon>Bacillota</taxon>
        <taxon>Bacilli</taxon>
        <taxon>Lactobacillales</taxon>
        <taxon>Lactobacillaceae</taxon>
        <taxon>Lactiplantibacillus</taxon>
    </lineage>
</organism>